<dbReference type="AlphaFoldDB" id="G6Y8X9"/>
<reference evidence="1 2" key="1">
    <citation type="journal article" date="2012" name="J. Bacteriol.">
        <title>Draft Genome Sequence of Plant Growth-Promoting Rhizobium Mesorhizobium amorphae, Isolated from Zinc-Lead Mine Tailings.</title>
        <authorList>
            <person name="Hao X."/>
            <person name="Lin Y."/>
            <person name="Johnstone L."/>
            <person name="Baltrus D.A."/>
            <person name="Miller S.J."/>
            <person name="Wei G."/>
            <person name="Rensing C."/>
        </authorList>
    </citation>
    <scope>NUCLEOTIDE SEQUENCE [LARGE SCALE GENOMIC DNA]</scope>
    <source>
        <strain evidence="1 2">CCNWGS0123</strain>
    </source>
</reference>
<dbReference type="EMBL" id="AGSN01000096">
    <property type="protein sequence ID" value="EHH11851.1"/>
    <property type="molecule type" value="Genomic_DNA"/>
</dbReference>
<protein>
    <submittedName>
        <fullName evidence="1">Uncharacterized protein</fullName>
    </submittedName>
</protein>
<keyword evidence="2" id="KW-1185">Reference proteome</keyword>
<sequence>MLFLIPTPSLPVRNIPALLSLQQCLMSRPDGERMMDLGKRSKICSLAVMLSLLPQTAFAEEWWQDSFATEGSAPCDNNDSIVTFTDKAVEMWEVGCTLEKVQKINRLDAVLLDMTCSDGESTEKRRELLLKLDNKVLRYPQNEVLQRCSELKAQPSQDPKVETSP</sequence>
<gene>
    <name evidence="1" type="ORF">MEA186_11991</name>
</gene>
<evidence type="ECO:0000313" key="1">
    <source>
        <dbReference type="EMBL" id="EHH11851.1"/>
    </source>
</evidence>
<dbReference type="PATRIC" id="fig|1082933.3.peg.2317"/>
<dbReference type="KEGG" id="mamo:A6B35_17130"/>
<proteinExistence type="predicted"/>
<dbReference type="Proteomes" id="UP000002949">
    <property type="component" value="Unassembled WGS sequence"/>
</dbReference>
<name>G6Y8X9_9HYPH</name>
<evidence type="ECO:0000313" key="2">
    <source>
        <dbReference type="Proteomes" id="UP000002949"/>
    </source>
</evidence>
<organism evidence="1 2">
    <name type="scientific">Mesorhizobium amorphae CCNWGS0123</name>
    <dbReference type="NCBI Taxonomy" id="1082933"/>
    <lineage>
        <taxon>Bacteria</taxon>
        <taxon>Pseudomonadati</taxon>
        <taxon>Pseudomonadota</taxon>
        <taxon>Alphaproteobacteria</taxon>
        <taxon>Hyphomicrobiales</taxon>
        <taxon>Phyllobacteriaceae</taxon>
        <taxon>Mesorhizobium</taxon>
    </lineage>
</organism>
<accession>G6Y8X9</accession>